<gene>
    <name evidence="9" type="ORF">IMG5_201960</name>
</gene>
<dbReference type="STRING" id="857967.G0R613"/>
<dbReference type="InterPro" id="IPR001752">
    <property type="entry name" value="Kinesin_motor_dom"/>
</dbReference>
<evidence type="ECO:0000256" key="6">
    <source>
        <dbReference type="PROSITE-ProRule" id="PRU00283"/>
    </source>
</evidence>
<dbReference type="RefSeq" id="XP_004023963.1">
    <property type="nucleotide sequence ID" value="XM_004023914.1"/>
</dbReference>
<dbReference type="Proteomes" id="UP000008983">
    <property type="component" value="Unassembled WGS sequence"/>
</dbReference>
<dbReference type="InterPro" id="IPR027417">
    <property type="entry name" value="P-loop_NTPase"/>
</dbReference>
<evidence type="ECO:0000313" key="10">
    <source>
        <dbReference type="Proteomes" id="UP000008983"/>
    </source>
</evidence>
<keyword evidence="4" id="KW-0175">Coiled coil</keyword>
<evidence type="ECO:0000256" key="5">
    <source>
        <dbReference type="ARBA" id="ARBA00023175"/>
    </source>
</evidence>
<accession>G0R613</accession>
<organism evidence="9 10">
    <name type="scientific">Ichthyophthirius multifiliis</name>
    <name type="common">White spot disease agent</name>
    <name type="synonym">Ich</name>
    <dbReference type="NCBI Taxonomy" id="5932"/>
    <lineage>
        <taxon>Eukaryota</taxon>
        <taxon>Sar</taxon>
        <taxon>Alveolata</taxon>
        <taxon>Ciliophora</taxon>
        <taxon>Intramacronucleata</taxon>
        <taxon>Oligohymenophorea</taxon>
        <taxon>Hymenostomatida</taxon>
        <taxon>Ophryoglenina</taxon>
        <taxon>Ichthyophthirius</taxon>
    </lineage>
</organism>
<dbReference type="PRINTS" id="PR00380">
    <property type="entry name" value="KINESINHEAVY"/>
</dbReference>
<dbReference type="PROSITE" id="PS00411">
    <property type="entry name" value="KINESIN_MOTOR_1"/>
    <property type="match status" value="1"/>
</dbReference>
<keyword evidence="2 6" id="KW-0547">Nucleotide-binding</keyword>
<dbReference type="GO" id="GO:0008017">
    <property type="term" value="F:microtubule binding"/>
    <property type="evidence" value="ECO:0007669"/>
    <property type="project" value="InterPro"/>
</dbReference>
<keyword evidence="3 6" id="KW-0067">ATP-binding</keyword>
<evidence type="ECO:0000256" key="3">
    <source>
        <dbReference type="ARBA" id="ARBA00022840"/>
    </source>
</evidence>
<dbReference type="GO" id="GO:0003777">
    <property type="term" value="F:microtubule motor activity"/>
    <property type="evidence" value="ECO:0007669"/>
    <property type="project" value="InterPro"/>
</dbReference>
<dbReference type="InterPro" id="IPR036961">
    <property type="entry name" value="Kinesin_motor_dom_sf"/>
</dbReference>
<dbReference type="eggNOG" id="KOG0242">
    <property type="taxonomic scope" value="Eukaryota"/>
</dbReference>
<dbReference type="OMA" id="TMIGSHE"/>
<feature type="binding site" evidence="6">
    <location>
        <begin position="105"/>
        <end position="112"/>
    </location>
    <ligand>
        <name>ATP</name>
        <dbReference type="ChEBI" id="CHEBI:30616"/>
    </ligand>
</feature>
<dbReference type="PANTHER" id="PTHR47968:SF13">
    <property type="entry name" value="KINESIN-LIKE PROTEIN KIF19 ISOFORM X1"/>
    <property type="match status" value="1"/>
</dbReference>
<dbReference type="InParanoid" id="G0R613"/>
<name>G0R613_ICHMU</name>
<dbReference type="Pfam" id="PF00225">
    <property type="entry name" value="Kinesin"/>
    <property type="match status" value="1"/>
</dbReference>
<evidence type="ECO:0000259" key="8">
    <source>
        <dbReference type="PROSITE" id="PS50067"/>
    </source>
</evidence>
<dbReference type="GeneID" id="14903144"/>
<dbReference type="EMBL" id="GL984388">
    <property type="protein sequence ID" value="EGR27079.1"/>
    <property type="molecule type" value="Genomic_DNA"/>
</dbReference>
<evidence type="ECO:0000313" key="9">
    <source>
        <dbReference type="EMBL" id="EGR27079.1"/>
    </source>
</evidence>
<feature type="domain" description="Kinesin motor" evidence="8">
    <location>
        <begin position="5"/>
        <end position="347"/>
    </location>
</feature>
<evidence type="ECO:0000256" key="4">
    <source>
        <dbReference type="ARBA" id="ARBA00023054"/>
    </source>
</evidence>
<dbReference type="InterPro" id="IPR019821">
    <property type="entry name" value="Kinesin_motor_CS"/>
</dbReference>
<proteinExistence type="inferred from homology"/>
<dbReference type="AlphaFoldDB" id="G0R613"/>
<keyword evidence="10" id="KW-1185">Reference proteome</keyword>
<comment type="similarity">
    <text evidence="6 7">Belongs to the TRAFAC class myosin-kinesin ATPase superfamily. Kinesin family.</text>
</comment>
<dbReference type="PROSITE" id="PS50067">
    <property type="entry name" value="KINESIN_MOTOR_2"/>
    <property type="match status" value="1"/>
</dbReference>
<dbReference type="PANTHER" id="PTHR47968">
    <property type="entry name" value="CENTROMERE PROTEIN E"/>
    <property type="match status" value="1"/>
</dbReference>
<keyword evidence="5 6" id="KW-0505">Motor protein</keyword>
<dbReference type="OrthoDB" id="3176171at2759"/>
<dbReference type="Gene3D" id="3.40.850.10">
    <property type="entry name" value="Kinesin motor domain"/>
    <property type="match status" value="1"/>
</dbReference>
<evidence type="ECO:0000256" key="7">
    <source>
        <dbReference type="RuleBase" id="RU000394"/>
    </source>
</evidence>
<evidence type="ECO:0000256" key="2">
    <source>
        <dbReference type="ARBA" id="ARBA00022741"/>
    </source>
</evidence>
<dbReference type="InterPro" id="IPR027640">
    <property type="entry name" value="Kinesin-like_fam"/>
</dbReference>
<dbReference type="GO" id="GO:0007018">
    <property type="term" value="P:microtubule-based movement"/>
    <property type="evidence" value="ECO:0007669"/>
    <property type="project" value="InterPro"/>
</dbReference>
<dbReference type="SMART" id="SM00129">
    <property type="entry name" value="KISc"/>
    <property type="match status" value="1"/>
</dbReference>
<dbReference type="GO" id="GO:0005524">
    <property type="term" value="F:ATP binding"/>
    <property type="evidence" value="ECO:0007669"/>
    <property type="project" value="UniProtKB-UniRule"/>
</dbReference>
<evidence type="ECO:0000256" key="1">
    <source>
        <dbReference type="ARBA" id="ARBA00022701"/>
    </source>
</evidence>
<dbReference type="GO" id="GO:0005874">
    <property type="term" value="C:microtubule"/>
    <property type="evidence" value="ECO:0007669"/>
    <property type="project" value="UniProtKB-KW"/>
</dbReference>
<sequence length="382" mass="43711">MNQNNIFVAVRKRPLNQKEEEQAQFAQIVEIQNNTQINLLDPEQISQKYNLNANNISKNKFKENHFTFDIVFDENISTKEVYKQTIFQQINDILDGINTTIFAYGATGAGKTYTMIGQKDEQGIINLLLNDLFQQIQNKQLTHNVEIKLAYMEIYNENLRDLLSTEGKNLDLREDPKIDQIQIHGLTEININSINDLNEYLKIGAKNRTKDQSFQNEFSSRSHGIIQVYIECQDKAEGIKTEIICSKLSLVDLAGSEKAWANKSKNTKIEGVKINQSLLTLGNCIQALSENSKGGFIPYRGSKLTRLLKDSLGGNCRTFMIANISGSILCYEDTYNTLLFANRAKNVKVCVQKNIIEKNNHSNFNSRIIYRIRKFDKNSFLR</sequence>
<reference evidence="9 10" key="1">
    <citation type="submission" date="2011-07" db="EMBL/GenBank/DDBJ databases">
        <authorList>
            <person name="Coyne R."/>
            <person name="Brami D."/>
            <person name="Johnson J."/>
            <person name="Hostetler J."/>
            <person name="Hannick L."/>
            <person name="Clark T."/>
            <person name="Cassidy-Hanley D."/>
            <person name="Inman J."/>
        </authorList>
    </citation>
    <scope>NUCLEOTIDE SEQUENCE [LARGE SCALE GENOMIC DNA]</scope>
    <source>
        <strain evidence="9 10">G5</strain>
    </source>
</reference>
<keyword evidence="1 7" id="KW-0493">Microtubule</keyword>
<protein>
    <recommendedName>
        <fullName evidence="7">Kinesin-like protein</fullName>
    </recommendedName>
</protein>
<dbReference type="SUPFAM" id="SSF52540">
    <property type="entry name" value="P-loop containing nucleoside triphosphate hydrolases"/>
    <property type="match status" value="1"/>
</dbReference>